<protein>
    <recommendedName>
        <fullName evidence="5">Surface antigen BspA-like</fullName>
    </recommendedName>
</protein>
<feature type="signal peptide" evidence="2">
    <location>
        <begin position="1"/>
        <end position="15"/>
    </location>
</feature>
<name>A2DHR8_TRIV3</name>
<gene>
    <name evidence="3" type="ORF">TVAG_366240</name>
</gene>
<reference evidence="3" key="1">
    <citation type="submission" date="2006-10" db="EMBL/GenBank/DDBJ databases">
        <authorList>
            <person name="Amadeo P."/>
            <person name="Zhao Q."/>
            <person name="Wortman J."/>
            <person name="Fraser-Liggett C."/>
            <person name="Carlton J."/>
        </authorList>
    </citation>
    <scope>NUCLEOTIDE SEQUENCE</scope>
    <source>
        <strain evidence="3">G3</strain>
    </source>
</reference>
<accession>A2DHR8</accession>
<feature type="transmembrane region" description="Helical" evidence="1">
    <location>
        <begin position="352"/>
        <end position="379"/>
    </location>
</feature>
<dbReference type="VEuPathDB" id="TrichDB:TVAGG3_0303310"/>
<feature type="chain" id="PRO_5012384095" description="Surface antigen BspA-like" evidence="2">
    <location>
        <begin position="16"/>
        <end position="390"/>
    </location>
</feature>
<keyword evidence="1" id="KW-1133">Transmembrane helix</keyword>
<evidence type="ECO:0000256" key="1">
    <source>
        <dbReference type="SAM" id="Phobius"/>
    </source>
</evidence>
<keyword evidence="4" id="KW-1185">Reference proteome</keyword>
<keyword evidence="1" id="KW-0812">Transmembrane</keyword>
<reference evidence="3" key="2">
    <citation type="journal article" date="2007" name="Science">
        <title>Draft genome sequence of the sexually transmitted pathogen Trichomonas vaginalis.</title>
        <authorList>
            <person name="Carlton J.M."/>
            <person name="Hirt R.P."/>
            <person name="Silva J.C."/>
            <person name="Delcher A.L."/>
            <person name="Schatz M."/>
            <person name="Zhao Q."/>
            <person name="Wortman J.R."/>
            <person name="Bidwell S.L."/>
            <person name="Alsmark U.C.M."/>
            <person name="Besteiro S."/>
            <person name="Sicheritz-Ponten T."/>
            <person name="Noel C.J."/>
            <person name="Dacks J.B."/>
            <person name="Foster P.G."/>
            <person name="Simillion C."/>
            <person name="Van de Peer Y."/>
            <person name="Miranda-Saavedra D."/>
            <person name="Barton G.J."/>
            <person name="Westrop G.D."/>
            <person name="Mueller S."/>
            <person name="Dessi D."/>
            <person name="Fiori P.L."/>
            <person name="Ren Q."/>
            <person name="Paulsen I."/>
            <person name="Zhang H."/>
            <person name="Bastida-Corcuera F.D."/>
            <person name="Simoes-Barbosa A."/>
            <person name="Brown M.T."/>
            <person name="Hayes R.D."/>
            <person name="Mukherjee M."/>
            <person name="Okumura C.Y."/>
            <person name="Schneider R."/>
            <person name="Smith A.J."/>
            <person name="Vanacova S."/>
            <person name="Villalvazo M."/>
            <person name="Haas B.J."/>
            <person name="Pertea M."/>
            <person name="Feldblyum T.V."/>
            <person name="Utterback T.R."/>
            <person name="Shu C.L."/>
            <person name="Osoegawa K."/>
            <person name="de Jong P.J."/>
            <person name="Hrdy I."/>
            <person name="Horvathova L."/>
            <person name="Zubacova Z."/>
            <person name="Dolezal P."/>
            <person name="Malik S.B."/>
            <person name="Logsdon J.M. Jr."/>
            <person name="Henze K."/>
            <person name="Gupta A."/>
            <person name="Wang C.C."/>
            <person name="Dunne R.L."/>
            <person name="Upcroft J.A."/>
            <person name="Upcroft P."/>
            <person name="White O."/>
            <person name="Salzberg S.L."/>
            <person name="Tang P."/>
            <person name="Chiu C.-H."/>
            <person name="Lee Y.-S."/>
            <person name="Embley T.M."/>
            <person name="Coombs G.H."/>
            <person name="Mottram J.C."/>
            <person name="Tachezy J."/>
            <person name="Fraser-Liggett C.M."/>
            <person name="Johnson P.J."/>
        </authorList>
    </citation>
    <scope>NUCLEOTIDE SEQUENCE [LARGE SCALE GENOMIC DNA]</scope>
    <source>
        <strain evidence="3">G3</strain>
    </source>
</reference>
<dbReference type="KEGG" id="tva:5465650"/>
<dbReference type="VEuPathDB" id="TrichDB:TVAG_366240"/>
<dbReference type="InParanoid" id="A2DHR8"/>
<evidence type="ECO:0000313" key="3">
    <source>
        <dbReference type="EMBL" id="EAY20116.1"/>
    </source>
</evidence>
<evidence type="ECO:0000256" key="2">
    <source>
        <dbReference type="SAM" id="SignalP"/>
    </source>
</evidence>
<evidence type="ECO:0008006" key="5">
    <source>
        <dbReference type="Google" id="ProtNLM"/>
    </source>
</evidence>
<organism evidence="3 4">
    <name type="scientific">Trichomonas vaginalis (strain ATCC PRA-98 / G3)</name>
    <dbReference type="NCBI Taxonomy" id="412133"/>
    <lineage>
        <taxon>Eukaryota</taxon>
        <taxon>Metamonada</taxon>
        <taxon>Parabasalia</taxon>
        <taxon>Trichomonadida</taxon>
        <taxon>Trichomonadidae</taxon>
        <taxon>Trichomonas</taxon>
    </lineage>
</organism>
<dbReference type="Proteomes" id="UP000001542">
    <property type="component" value="Unassembled WGS sequence"/>
</dbReference>
<keyword evidence="1" id="KW-0472">Membrane</keyword>
<proteinExistence type="predicted"/>
<dbReference type="EMBL" id="DS113201">
    <property type="protein sequence ID" value="EAY20116.1"/>
    <property type="molecule type" value="Genomic_DNA"/>
</dbReference>
<keyword evidence="2" id="KW-0732">Signal</keyword>
<evidence type="ECO:0000313" key="4">
    <source>
        <dbReference type="Proteomes" id="UP000001542"/>
    </source>
</evidence>
<dbReference type="AlphaFoldDB" id="A2DHR8"/>
<dbReference type="RefSeq" id="XP_001581102.1">
    <property type="nucleotide sequence ID" value="XM_001581052.1"/>
</dbReference>
<sequence>MISIPLLFLQTLINARWIGLVKLNYIDYSHQLLGQFKQKFFEKCGISINFHFGISNLREGIHSSEYNNLLFDNNQIVTFEGKLEVNNCQFINHYFEKGAGSAIYTAAPTNIQQSVFFNCKSGIGIVYSQNSIEIHKSFFTHTLTSKEATIYVDNHENFIFKDSCASVVESIGESVAYFSTSKASLNNINISNCNSQTLPMLYCAGTTNSIDNLIMYSCISPTITGIIFNRLLLSALISGSTFCKLSTNPLRNQINSSVIFLGRATRVTCQYSKFIDLELFHCPIIFVEQSALLVCERCAFPVGIDIGKGNVELKNENRQNIEFSGISIPSMPTLISHTPLPKEKQKNKSKDLILLFLPAMILIWGVLIAATVSYVVLIFSHWKRSSRRKI</sequence>